<comment type="caution">
    <text evidence="1">The sequence shown here is derived from an EMBL/GenBank/DDBJ whole genome shotgun (WGS) entry which is preliminary data.</text>
</comment>
<sequence length="118" mass="13557">MPTIKIHYTDNIKISDKLDDFCRDLHSTLVEVINTDIHTCRTLIYPCKNYLIGNDLSNFDAFIQIEANILPGRSSVLRKKLGQILLNDLKSLCNDSDVSIDYRVIVNETNTEFYFGLE</sequence>
<dbReference type="EMBL" id="BTHG01000005">
    <property type="protein sequence ID" value="GMN89923.1"/>
    <property type="molecule type" value="Genomic_DNA"/>
</dbReference>
<dbReference type="Pfam" id="PF02962">
    <property type="entry name" value="CHMI"/>
    <property type="match status" value="1"/>
</dbReference>
<dbReference type="InterPro" id="IPR004220">
    <property type="entry name" value="5-COMe_2-OHmuconate_Isoase"/>
</dbReference>
<dbReference type="InterPro" id="IPR014347">
    <property type="entry name" value="Tautomerase/MIF_sf"/>
</dbReference>
<dbReference type="Proteomes" id="UP001628164">
    <property type="component" value="Unassembled WGS sequence"/>
</dbReference>
<organism evidence="1 2">
    <name type="scientific">Francisella sciaenopsi</name>
    <dbReference type="NCBI Taxonomy" id="3055034"/>
    <lineage>
        <taxon>Bacteria</taxon>
        <taxon>Pseudomonadati</taxon>
        <taxon>Pseudomonadota</taxon>
        <taxon>Gammaproteobacteria</taxon>
        <taxon>Thiotrichales</taxon>
        <taxon>Francisellaceae</taxon>
        <taxon>Francisella</taxon>
    </lineage>
</organism>
<dbReference type="PANTHER" id="PTHR37950">
    <property type="entry name" value="4-HYDROXYPHENYLACETATE CATABOLISM PROTEIN"/>
    <property type="match status" value="1"/>
</dbReference>
<evidence type="ECO:0000313" key="2">
    <source>
        <dbReference type="Proteomes" id="UP001628164"/>
    </source>
</evidence>
<dbReference type="RefSeq" id="WP_407877663.1">
    <property type="nucleotide sequence ID" value="NZ_BTHG01000005.1"/>
</dbReference>
<name>A0ABQ6PGY2_9GAMM</name>
<proteinExistence type="predicted"/>
<dbReference type="SUPFAM" id="SSF55331">
    <property type="entry name" value="Tautomerase/MIF"/>
    <property type="match status" value="1"/>
</dbReference>
<evidence type="ECO:0008006" key="3">
    <source>
        <dbReference type="Google" id="ProtNLM"/>
    </source>
</evidence>
<keyword evidence="2" id="KW-1185">Reference proteome</keyword>
<reference evidence="1 2" key="1">
    <citation type="journal article" date="2024" name="Dis. Aquat. Organ.">
        <title>Francisella sciaenopsi sp. nov. isolated from diseased red drum Sciaenops ocellatus in Florida, USA.</title>
        <authorList>
            <person name="Kawahara M."/>
            <person name="Cody T.T."/>
            <person name="Yanong R.P.E."/>
            <person name="Henderson E."/>
            <person name="Yazdi Z."/>
            <person name="Soto E."/>
        </authorList>
    </citation>
    <scope>NUCLEOTIDE SEQUENCE [LARGE SCALE GENOMIC DNA]</scope>
    <source>
        <strain evidence="1 2">R22-20-7</strain>
    </source>
</reference>
<evidence type="ECO:0000313" key="1">
    <source>
        <dbReference type="EMBL" id="GMN89923.1"/>
    </source>
</evidence>
<protein>
    <recommendedName>
        <fullName evidence="3">5-carboxymethyl-2-hydroxymuconate isomerase</fullName>
    </recommendedName>
</protein>
<dbReference type="Gene3D" id="3.30.429.10">
    <property type="entry name" value="Macrophage Migration Inhibitory Factor"/>
    <property type="match status" value="1"/>
</dbReference>
<gene>
    <name evidence="1" type="ORF">fsci_14100</name>
</gene>
<dbReference type="PANTHER" id="PTHR37950:SF1">
    <property type="entry name" value="4-HYDROXYPHENYLACETATE CATABOLISM PROTEIN"/>
    <property type="match status" value="1"/>
</dbReference>
<accession>A0ABQ6PGY2</accession>